<sequence length="230" mass="26097">MTGSSSSIAILGGTFNPPHFGHIQPALTAIDSLGVDKLGLMPCKVPPHKMLSEIDEKHRIEMTKLACQLDSRIYPELCELTLPPPSYSANTLQVLRSLHPNTALYFLMGEDSFNQLTSWYNWRALTNYCHIVVMRRKGNNSPLPPEQLRWMEGKCVSRENIANESVAGNIIFLETPFFEISSTQLRQSLMDYFTANPVAARSSEKEIIKWLPKPVFNYIKINRLYHSVTI</sequence>
<dbReference type="Pfam" id="PF01467">
    <property type="entry name" value="CTP_transf_like"/>
    <property type="match status" value="1"/>
</dbReference>
<evidence type="ECO:0000256" key="8">
    <source>
        <dbReference type="ARBA" id="ARBA00022840"/>
    </source>
</evidence>
<dbReference type="CDD" id="cd02165">
    <property type="entry name" value="NMNAT"/>
    <property type="match status" value="1"/>
</dbReference>
<evidence type="ECO:0000256" key="1">
    <source>
        <dbReference type="ARBA" id="ARBA00002324"/>
    </source>
</evidence>
<gene>
    <name evidence="11 13" type="primary">nadD</name>
    <name evidence="13" type="ORF">OPS25_08940</name>
</gene>
<keyword evidence="6 11" id="KW-0548">Nucleotidyltransferase</keyword>
<keyword evidence="5 11" id="KW-0808">Transferase</keyword>
<evidence type="ECO:0000256" key="7">
    <source>
        <dbReference type="ARBA" id="ARBA00022741"/>
    </source>
</evidence>
<keyword evidence="7 11" id="KW-0547">Nucleotide-binding</keyword>
<organism evidence="13 14">
    <name type="scientific">Alteromonas aquimaris</name>
    <dbReference type="NCBI Taxonomy" id="2998417"/>
    <lineage>
        <taxon>Bacteria</taxon>
        <taxon>Pseudomonadati</taxon>
        <taxon>Pseudomonadota</taxon>
        <taxon>Gammaproteobacteria</taxon>
        <taxon>Alteromonadales</taxon>
        <taxon>Alteromonadaceae</taxon>
        <taxon>Alteromonas/Salinimonas group</taxon>
        <taxon>Alteromonas</taxon>
    </lineage>
</organism>
<reference evidence="13" key="1">
    <citation type="submission" date="2022-11" db="EMBL/GenBank/DDBJ databases">
        <title>Alteromonas sp. nov., isolated from sea water of the Qingdao.</title>
        <authorList>
            <person name="Wang Q."/>
        </authorList>
    </citation>
    <scope>NUCLEOTIDE SEQUENCE</scope>
    <source>
        <strain evidence="13">ASW11-7</strain>
    </source>
</reference>
<evidence type="ECO:0000259" key="12">
    <source>
        <dbReference type="Pfam" id="PF01467"/>
    </source>
</evidence>
<dbReference type="EC" id="2.7.7.18" evidence="11"/>
<protein>
    <recommendedName>
        <fullName evidence="11">Probable nicotinate-nucleotide adenylyltransferase</fullName>
        <ecNumber evidence="11">2.7.7.18</ecNumber>
    </recommendedName>
    <alternativeName>
        <fullName evidence="11">Deamido-NAD(+) diphosphorylase</fullName>
    </alternativeName>
    <alternativeName>
        <fullName evidence="11">Deamido-NAD(+) pyrophosphorylase</fullName>
    </alternativeName>
    <alternativeName>
        <fullName evidence="11">Nicotinate mononucleotide adenylyltransferase</fullName>
        <shortName evidence="11">NaMN adenylyltransferase</shortName>
    </alternativeName>
</protein>
<evidence type="ECO:0000256" key="2">
    <source>
        <dbReference type="ARBA" id="ARBA00005019"/>
    </source>
</evidence>
<keyword evidence="4 11" id="KW-0662">Pyridine nucleotide biosynthesis</keyword>
<keyword evidence="14" id="KW-1185">Reference proteome</keyword>
<dbReference type="NCBIfam" id="TIGR00482">
    <property type="entry name" value="nicotinate (nicotinamide) nucleotide adenylyltransferase"/>
    <property type="match status" value="1"/>
</dbReference>
<evidence type="ECO:0000313" key="14">
    <source>
        <dbReference type="Proteomes" id="UP001142810"/>
    </source>
</evidence>
<feature type="domain" description="Cytidyltransferase-like" evidence="12">
    <location>
        <begin position="10"/>
        <end position="187"/>
    </location>
</feature>
<comment type="caution">
    <text evidence="13">The sequence shown here is derived from an EMBL/GenBank/DDBJ whole genome shotgun (WGS) entry which is preliminary data.</text>
</comment>
<name>A0ABT3P7B2_9ALTE</name>
<dbReference type="EMBL" id="JAPFRD010000010">
    <property type="protein sequence ID" value="MCW8108619.1"/>
    <property type="molecule type" value="Genomic_DNA"/>
</dbReference>
<dbReference type="Proteomes" id="UP001142810">
    <property type="component" value="Unassembled WGS sequence"/>
</dbReference>
<dbReference type="InterPro" id="IPR005248">
    <property type="entry name" value="NadD/NMNAT"/>
</dbReference>
<evidence type="ECO:0000313" key="13">
    <source>
        <dbReference type="EMBL" id="MCW8108619.1"/>
    </source>
</evidence>
<evidence type="ECO:0000256" key="9">
    <source>
        <dbReference type="ARBA" id="ARBA00023027"/>
    </source>
</evidence>
<dbReference type="Gene3D" id="3.40.50.620">
    <property type="entry name" value="HUPs"/>
    <property type="match status" value="1"/>
</dbReference>
<evidence type="ECO:0000256" key="10">
    <source>
        <dbReference type="ARBA" id="ARBA00048721"/>
    </source>
</evidence>
<keyword evidence="9 11" id="KW-0520">NAD</keyword>
<evidence type="ECO:0000256" key="6">
    <source>
        <dbReference type="ARBA" id="ARBA00022695"/>
    </source>
</evidence>
<dbReference type="GO" id="GO:0016779">
    <property type="term" value="F:nucleotidyltransferase activity"/>
    <property type="evidence" value="ECO:0007669"/>
    <property type="project" value="UniProtKB-KW"/>
</dbReference>
<evidence type="ECO:0000256" key="11">
    <source>
        <dbReference type="HAMAP-Rule" id="MF_00244"/>
    </source>
</evidence>
<dbReference type="SUPFAM" id="SSF52374">
    <property type="entry name" value="Nucleotidylyl transferase"/>
    <property type="match status" value="1"/>
</dbReference>
<keyword evidence="8 11" id="KW-0067">ATP-binding</keyword>
<evidence type="ECO:0000256" key="4">
    <source>
        <dbReference type="ARBA" id="ARBA00022642"/>
    </source>
</evidence>
<dbReference type="RefSeq" id="WP_265617367.1">
    <property type="nucleotide sequence ID" value="NZ_JAPFRD010000010.1"/>
</dbReference>
<accession>A0ABT3P7B2</accession>
<comment type="catalytic activity">
    <reaction evidence="10 11">
        <text>nicotinate beta-D-ribonucleotide + ATP + H(+) = deamido-NAD(+) + diphosphate</text>
        <dbReference type="Rhea" id="RHEA:22860"/>
        <dbReference type="ChEBI" id="CHEBI:15378"/>
        <dbReference type="ChEBI" id="CHEBI:30616"/>
        <dbReference type="ChEBI" id="CHEBI:33019"/>
        <dbReference type="ChEBI" id="CHEBI:57502"/>
        <dbReference type="ChEBI" id="CHEBI:58437"/>
        <dbReference type="EC" id="2.7.7.18"/>
    </reaction>
</comment>
<dbReference type="PANTHER" id="PTHR39321:SF3">
    <property type="entry name" value="PHOSPHOPANTETHEINE ADENYLYLTRANSFERASE"/>
    <property type="match status" value="1"/>
</dbReference>
<comment type="similarity">
    <text evidence="3 11">Belongs to the NadD family.</text>
</comment>
<evidence type="ECO:0000256" key="5">
    <source>
        <dbReference type="ARBA" id="ARBA00022679"/>
    </source>
</evidence>
<dbReference type="PANTHER" id="PTHR39321">
    <property type="entry name" value="NICOTINATE-NUCLEOTIDE ADENYLYLTRANSFERASE-RELATED"/>
    <property type="match status" value="1"/>
</dbReference>
<evidence type="ECO:0000256" key="3">
    <source>
        <dbReference type="ARBA" id="ARBA00009014"/>
    </source>
</evidence>
<dbReference type="HAMAP" id="MF_00244">
    <property type="entry name" value="NaMN_adenylyltr"/>
    <property type="match status" value="1"/>
</dbReference>
<comment type="pathway">
    <text evidence="2 11">Cofactor biosynthesis; NAD(+) biosynthesis; deamido-NAD(+) from nicotinate D-ribonucleotide: step 1/1.</text>
</comment>
<comment type="function">
    <text evidence="1 11">Catalyzes the reversible adenylation of nicotinate mononucleotide (NaMN) to nicotinic acid adenine dinucleotide (NaAD).</text>
</comment>
<proteinExistence type="inferred from homology"/>
<dbReference type="InterPro" id="IPR004821">
    <property type="entry name" value="Cyt_trans-like"/>
</dbReference>
<dbReference type="InterPro" id="IPR014729">
    <property type="entry name" value="Rossmann-like_a/b/a_fold"/>
</dbReference>